<comment type="caution">
    <text evidence="3">The sequence shown here is derived from an EMBL/GenBank/DDBJ whole genome shotgun (WGS) entry which is preliminary data.</text>
</comment>
<dbReference type="PANTHER" id="PTHR43591">
    <property type="entry name" value="METHYLTRANSFERASE"/>
    <property type="match status" value="1"/>
</dbReference>
<accession>A0A9P5EVU2</accession>
<dbReference type="Pfam" id="PF13489">
    <property type="entry name" value="Methyltransf_23"/>
    <property type="match status" value="1"/>
</dbReference>
<sequence length="360" mass="40743">MSDNNETVSHQLATEPATASADAEAHPNNVPDLEVFIEAGEEDDDSEDDTRSLPSSSTSVTSSVFQYRVENGRTYHSYKDGKYPLPNDEREQDRLDLQHNMFLLSFDDKLGTAPPNEPGAKVGRVLDVGTGTGIWAMDFGDAHPEAEILGVDLSAIQPEYTPPNVKFEIDDIEEEWLFSRPFDYIHSRIMNSAIRDWRKFIQNSYDNLTPGGYLELVEMDLQLKSDDGTLKPEHSIMKTLGLLAEAAQKLGAAYQDPKELKPMMIQAGFTDVVMQQLKWPTSPWPKEKRYKNLGHWGGENIESGWEAVCMAPLTRALGWSREEVLVLLAQNRQDFRNRDIHSYFSIWAIYGRKPEKEESA</sequence>
<dbReference type="GO" id="GO:0008168">
    <property type="term" value="F:methyltransferase activity"/>
    <property type="evidence" value="ECO:0007669"/>
    <property type="project" value="TreeGrafter"/>
</dbReference>
<gene>
    <name evidence="3" type="ORF">CGCSCA2_v005700</name>
</gene>
<feature type="region of interest" description="Disordered" evidence="2">
    <location>
        <begin position="1"/>
        <end position="64"/>
    </location>
</feature>
<reference evidence="3" key="1">
    <citation type="submission" date="2019-06" db="EMBL/GenBank/DDBJ databases">
        <authorList>
            <person name="Gan P."/>
            <person name="Shirasu K."/>
        </authorList>
    </citation>
    <scope>NUCLEOTIDE SEQUENCE [LARGE SCALE GENOMIC DNA]</scope>
    <source>
        <strain evidence="3">CAD2</strain>
    </source>
</reference>
<feature type="compositionally biased region" description="Low complexity" evidence="2">
    <location>
        <begin position="55"/>
        <end position="64"/>
    </location>
</feature>
<dbReference type="AlphaFoldDB" id="A0A9P5EVU2"/>
<protein>
    <submittedName>
        <fullName evidence="3">Secondary metabolism regulator LAE1</fullName>
    </submittedName>
</protein>
<evidence type="ECO:0000313" key="4">
    <source>
        <dbReference type="Proteomes" id="UP000711996"/>
    </source>
</evidence>
<dbReference type="OrthoDB" id="2013972at2759"/>
<feature type="compositionally biased region" description="Polar residues" evidence="2">
    <location>
        <begin position="1"/>
        <end position="12"/>
    </location>
</feature>
<organism evidence="3 4">
    <name type="scientific">Colletotrichum siamense</name>
    <name type="common">Anthracnose fungus</name>
    <dbReference type="NCBI Taxonomy" id="690259"/>
    <lineage>
        <taxon>Eukaryota</taxon>
        <taxon>Fungi</taxon>
        <taxon>Dikarya</taxon>
        <taxon>Ascomycota</taxon>
        <taxon>Pezizomycotina</taxon>
        <taxon>Sordariomycetes</taxon>
        <taxon>Hypocreomycetidae</taxon>
        <taxon>Glomerellales</taxon>
        <taxon>Glomerellaceae</taxon>
        <taxon>Colletotrichum</taxon>
        <taxon>Colletotrichum gloeosporioides species complex</taxon>
    </lineage>
</organism>
<dbReference type="Proteomes" id="UP000711996">
    <property type="component" value="Unassembled WGS sequence"/>
</dbReference>
<evidence type="ECO:0000256" key="1">
    <source>
        <dbReference type="ARBA" id="ARBA00038158"/>
    </source>
</evidence>
<dbReference type="InterPro" id="IPR029063">
    <property type="entry name" value="SAM-dependent_MTases_sf"/>
</dbReference>
<evidence type="ECO:0000256" key="2">
    <source>
        <dbReference type="SAM" id="MobiDB-lite"/>
    </source>
</evidence>
<dbReference type="PANTHER" id="PTHR43591:SF24">
    <property type="entry name" value="2-METHOXY-6-POLYPRENYL-1,4-BENZOQUINOL METHYLASE, MITOCHONDRIAL"/>
    <property type="match status" value="1"/>
</dbReference>
<dbReference type="CDD" id="cd02440">
    <property type="entry name" value="AdoMet_MTases"/>
    <property type="match status" value="1"/>
</dbReference>
<evidence type="ECO:0000313" key="3">
    <source>
        <dbReference type="EMBL" id="KAF4860212.1"/>
    </source>
</evidence>
<comment type="similarity">
    <text evidence="1">Belongs to the methyltransferase superfamily. LaeA methyltransferase family.</text>
</comment>
<dbReference type="SUPFAM" id="SSF53335">
    <property type="entry name" value="S-adenosyl-L-methionine-dependent methyltransferases"/>
    <property type="match status" value="1"/>
</dbReference>
<proteinExistence type="inferred from homology"/>
<dbReference type="Gene3D" id="3.40.50.150">
    <property type="entry name" value="Vaccinia Virus protein VP39"/>
    <property type="match status" value="1"/>
</dbReference>
<name>A0A9P5EVU2_COLSI</name>
<keyword evidence="4" id="KW-1185">Reference proteome</keyword>
<feature type="compositionally biased region" description="Acidic residues" evidence="2">
    <location>
        <begin position="39"/>
        <end position="48"/>
    </location>
</feature>
<dbReference type="EMBL" id="QPMT01000014">
    <property type="protein sequence ID" value="KAF4860212.1"/>
    <property type="molecule type" value="Genomic_DNA"/>
</dbReference>